<dbReference type="KEGG" id="psuw:WQ53_09905"/>
<protein>
    <submittedName>
        <fullName evidence="2">Uncharacterized protein</fullName>
    </submittedName>
</protein>
<reference evidence="2 3" key="1">
    <citation type="journal article" date="2015" name="Genome Announc.">
        <title>Complete Genome Sequence of Pseudoxanthomonas suwonensis Strain J1, a Cellulose-Degrading Bacterium Isolated from Leaf- and Wood-Enriched Soil.</title>
        <authorList>
            <person name="Hou L."/>
            <person name="Jiang J."/>
            <person name="Xu Z."/>
            <person name="Zhou Y."/>
            <person name="Leung F.C."/>
        </authorList>
    </citation>
    <scope>NUCLEOTIDE SEQUENCE [LARGE SCALE GENOMIC DNA]</scope>
    <source>
        <strain evidence="2 3">J1</strain>
    </source>
</reference>
<feature type="region of interest" description="Disordered" evidence="1">
    <location>
        <begin position="26"/>
        <end position="52"/>
    </location>
</feature>
<proteinExistence type="predicted"/>
<evidence type="ECO:0000256" key="1">
    <source>
        <dbReference type="SAM" id="MobiDB-lite"/>
    </source>
</evidence>
<accession>A0A0E3UNA2</accession>
<evidence type="ECO:0000313" key="2">
    <source>
        <dbReference type="EMBL" id="AKC87011.1"/>
    </source>
</evidence>
<dbReference type="OrthoDB" id="5988232at2"/>
<dbReference type="EMBL" id="CP011144">
    <property type="protein sequence ID" value="AKC87011.1"/>
    <property type="molecule type" value="Genomic_DNA"/>
</dbReference>
<dbReference type="PATRIC" id="fig|314722.6.peg.2126"/>
<dbReference type="AlphaFoldDB" id="A0A0E3UNA2"/>
<sequence>MSMLKTLALGVVGLLAYQAWQRRKATAPTAAVPDAGDRTPPHGDPVFAGADPDLAYAPRAAAQSSRGFGEP</sequence>
<gene>
    <name evidence="2" type="ORF">WQ53_09905</name>
</gene>
<dbReference type="RefSeq" id="WP_052632003.1">
    <property type="nucleotide sequence ID" value="NZ_CP011144.1"/>
</dbReference>
<organism evidence="2 3">
    <name type="scientific">Pseudoxanthomonas suwonensis</name>
    <dbReference type="NCBI Taxonomy" id="314722"/>
    <lineage>
        <taxon>Bacteria</taxon>
        <taxon>Pseudomonadati</taxon>
        <taxon>Pseudomonadota</taxon>
        <taxon>Gammaproteobacteria</taxon>
        <taxon>Lysobacterales</taxon>
        <taxon>Lysobacteraceae</taxon>
        <taxon>Pseudoxanthomonas</taxon>
    </lineage>
</organism>
<name>A0A0E3UNA2_9GAMM</name>
<dbReference type="Proteomes" id="UP000033067">
    <property type="component" value="Chromosome"/>
</dbReference>
<evidence type="ECO:0000313" key="3">
    <source>
        <dbReference type="Proteomes" id="UP000033067"/>
    </source>
</evidence>
<keyword evidence="3" id="KW-1185">Reference proteome</keyword>